<dbReference type="Pfam" id="PF00188">
    <property type="entry name" value="CAP"/>
    <property type="match status" value="1"/>
</dbReference>
<feature type="domain" description="SCP" evidence="3">
    <location>
        <begin position="70"/>
        <end position="174"/>
    </location>
</feature>
<gene>
    <name evidence="4" type="ORF">AHIS1636_22680</name>
</gene>
<evidence type="ECO:0000313" key="5">
    <source>
        <dbReference type="Proteomes" id="UP001209654"/>
    </source>
</evidence>
<dbReference type="Pfam" id="PF13517">
    <property type="entry name" value="FG-GAP_3"/>
    <property type="match status" value="1"/>
</dbReference>
<dbReference type="InterPro" id="IPR035940">
    <property type="entry name" value="CAP_sf"/>
</dbReference>
<dbReference type="InterPro" id="IPR028994">
    <property type="entry name" value="Integrin_alpha_N"/>
</dbReference>
<evidence type="ECO:0000313" key="4">
    <source>
        <dbReference type="EMBL" id="GLB67828.1"/>
    </source>
</evidence>
<dbReference type="SUPFAM" id="SSF55797">
    <property type="entry name" value="PR-1-like"/>
    <property type="match status" value="1"/>
</dbReference>
<proteinExistence type="predicted"/>
<name>A0ABQ5MV65_9MICC</name>
<accession>A0ABQ5MV65</accession>
<keyword evidence="1 2" id="KW-0732">Signal</keyword>
<organism evidence="4 5">
    <name type="scientific">Arthrobacter mangrovi</name>
    <dbReference type="NCBI Taxonomy" id="2966350"/>
    <lineage>
        <taxon>Bacteria</taxon>
        <taxon>Bacillati</taxon>
        <taxon>Actinomycetota</taxon>
        <taxon>Actinomycetes</taxon>
        <taxon>Micrococcales</taxon>
        <taxon>Micrococcaceae</taxon>
        <taxon>Arthrobacter</taxon>
    </lineage>
</organism>
<dbReference type="CDD" id="cd05379">
    <property type="entry name" value="CAP_bacterial"/>
    <property type="match status" value="1"/>
</dbReference>
<protein>
    <recommendedName>
        <fullName evidence="3">SCP domain-containing protein</fullName>
    </recommendedName>
</protein>
<evidence type="ECO:0000256" key="1">
    <source>
        <dbReference type="ARBA" id="ARBA00022729"/>
    </source>
</evidence>
<dbReference type="InterPro" id="IPR014044">
    <property type="entry name" value="CAP_dom"/>
</dbReference>
<evidence type="ECO:0000256" key="2">
    <source>
        <dbReference type="SAM" id="SignalP"/>
    </source>
</evidence>
<reference evidence="4 5" key="1">
    <citation type="journal article" date="2023" name="Int. J. Syst. Evol. Microbiol.">
        <title>Arthrobacter mangrovi sp. nov., an actinobacterium isolated from the rhizosphere of a mangrove.</title>
        <authorList>
            <person name="Hamada M."/>
            <person name="Saitou S."/>
            <person name="Enomoto N."/>
            <person name="Nanri K."/>
            <person name="Hidaka K."/>
            <person name="Miura T."/>
            <person name="Tamura T."/>
        </authorList>
    </citation>
    <scope>NUCLEOTIDE SEQUENCE [LARGE SCALE GENOMIC DNA]</scope>
    <source>
        <strain evidence="4 5">NBRC 112813</strain>
    </source>
</reference>
<dbReference type="PANTHER" id="PTHR31157:SF1">
    <property type="entry name" value="SCP DOMAIN-CONTAINING PROTEIN"/>
    <property type="match status" value="1"/>
</dbReference>
<feature type="chain" id="PRO_5045040925" description="SCP domain-containing protein" evidence="2">
    <location>
        <begin position="35"/>
        <end position="480"/>
    </location>
</feature>
<sequence length="480" mass="50427">MFKAAARIARRASAAAVAATVLAGSATLAAPAHAAPANATPALAATVQPAAATSNVLNDSNRAQVQQVFDGINAFRKSKGLKPVRFYVNAAKVSQDWSITMANTGVFKHNPGYTEDPRIAGWNRAGEIIAARSDRQGQGLVDQWIKSPGHNAIMSDPNYSVIGVGIAFSDEGGGRYEMYGTANFFRYSSEPSGTYSSPNAYYATLAAPAPAVQPIAQCTAVAGAPAAGRDLSRASIKSAADYVAADSAGRLWRYPEKSSRALGSRVLIGSSGWQHARSTSVTDWNNDGYLDIVAHWSDGKVRVYKGKATGGFSTWFSAGSISASSTVIADRLCANNPFPGLVAKDAGGNLSLYQNLRGAAFYAAPNKFNTGWSNYSIALTDFDQDGRKDILGANKTNGVLKLYRTNGKGALIPETRPTVGRSGWSTAATFTDAPGFGAGSANGMTVKFRNGTVRYYELPAGRVGTAKQIGTGFGTYNTFS</sequence>
<evidence type="ECO:0000259" key="3">
    <source>
        <dbReference type="Pfam" id="PF00188"/>
    </source>
</evidence>
<feature type="signal peptide" evidence="2">
    <location>
        <begin position="1"/>
        <end position="34"/>
    </location>
</feature>
<dbReference type="Gene3D" id="2.130.10.130">
    <property type="entry name" value="Integrin alpha, N-terminal"/>
    <property type="match status" value="1"/>
</dbReference>
<dbReference type="InterPro" id="IPR013517">
    <property type="entry name" value="FG-GAP"/>
</dbReference>
<dbReference type="Proteomes" id="UP001209654">
    <property type="component" value="Unassembled WGS sequence"/>
</dbReference>
<dbReference type="EMBL" id="BRVS01000009">
    <property type="protein sequence ID" value="GLB67828.1"/>
    <property type="molecule type" value="Genomic_DNA"/>
</dbReference>
<dbReference type="Gene3D" id="3.40.33.10">
    <property type="entry name" value="CAP"/>
    <property type="match status" value="1"/>
</dbReference>
<dbReference type="PANTHER" id="PTHR31157">
    <property type="entry name" value="SCP DOMAIN-CONTAINING PROTEIN"/>
    <property type="match status" value="1"/>
</dbReference>
<comment type="caution">
    <text evidence="4">The sequence shown here is derived from an EMBL/GenBank/DDBJ whole genome shotgun (WGS) entry which is preliminary data.</text>
</comment>
<keyword evidence="5" id="KW-1185">Reference proteome</keyword>
<dbReference type="SUPFAM" id="SSF69318">
    <property type="entry name" value="Integrin alpha N-terminal domain"/>
    <property type="match status" value="1"/>
</dbReference>